<gene>
    <name evidence="1" type="ORF">SO802_003808</name>
</gene>
<accession>A0AAW2E332</accession>
<evidence type="ECO:0000313" key="1">
    <source>
        <dbReference type="EMBL" id="KAL0016739.1"/>
    </source>
</evidence>
<keyword evidence="2" id="KW-1185">Reference proteome</keyword>
<sequence length="130" mass="15030">MKKISPFGSLPSQVIILVQTLDMLSDSNFQRTNGGRSFGNTAFPRQHMYNDDALTTKDRLLQWGYNGYTACAYCRSLESGNHLYFEFAFTKRLWKEAMRCGLISRLETGWEKFVEWFLKILKGKSLKAVL</sequence>
<proteinExistence type="predicted"/>
<evidence type="ECO:0000313" key="2">
    <source>
        <dbReference type="Proteomes" id="UP001459277"/>
    </source>
</evidence>
<dbReference type="AlphaFoldDB" id="A0AAW2E332"/>
<reference evidence="1 2" key="1">
    <citation type="submission" date="2024-01" db="EMBL/GenBank/DDBJ databases">
        <title>A telomere-to-telomere, gap-free genome of sweet tea (Lithocarpus litseifolius).</title>
        <authorList>
            <person name="Zhou J."/>
        </authorList>
    </citation>
    <scope>NUCLEOTIDE SEQUENCE [LARGE SCALE GENOMIC DNA]</scope>
    <source>
        <strain evidence="1">Zhou-2022a</strain>
        <tissue evidence="1">Leaf</tissue>
    </source>
</reference>
<dbReference type="Proteomes" id="UP001459277">
    <property type="component" value="Unassembled WGS sequence"/>
</dbReference>
<organism evidence="1 2">
    <name type="scientific">Lithocarpus litseifolius</name>
    <dbReference type="NCBI Taxonomy" id="425828"/>
    <lineage>
        <taxon>Eukaryota</taxon>
        <taxon>Viridiplantae</taxon>
        <taxon>Streptophyta</taxon>
        <taxon>Embryophyta</taxon>
        <taxon>Tracheophyta</taxon>
        <taxon>Spermatophyta</taxon>
        <taxon>Magnoliopsida</taxon>
        <taxon>eudicotyledons</taxon>
        <taxon>Gunneridae</taxon>
        <taxon>Pentapetalae</taxon>
        <taxon>rosids</taxon>
        <taxon>fabids</taxon>
        <taxon>Fagales</taxon>
        <taxon>Fagaceae</taxon>
        <taxon>Lithocarpus</taxon>
    </lineage>
</organism>
<dbReference type="EMBL" id="JAZDWU010000001">
    <property type="protein sequence ID" value="KAL0016739.1"/>
    <property type="molecule type" value="Genomic_DNA"/>
</dbReference>
<protein>
    <submittedName>
        <fullName evidence="1">Uncharacterized protein</fullName>
    </submittedName>
</protein>
<comment type="caution">
    <text evidence="1">The sequence shown here is derived from an EMBL/GenBank/DDBJ whole genome shotgun (WGS) entry which is preliminary data.</text>
</comment>
<name>A0AAW2E332_9ROSI</name>